<comment type="similarity">
    <text evidence="1">Belongs to the ComF/GntX family.</text>
</comment>
<protein>
    <submittedName>
        <fullName evidence="3">ComF family protein</fullName>
    </submittedName>
</protein>
<dbReference type="Pfam" id="PF00156">
    <property type="entry name" value="Pribosyltran"/>
    <property type="match status" value="1"/>
</dbReference>
<organism evidence="3 4">
    <name type="scientific">Parendozoicomonas callyspongiae</name>
    <dbReference type="NCBI Taxonomy" id="2942213"/>
    <lineage>
        <taxon>Bacteria</taxon>
        <taxon>Pseudomonadati</taxon>
        <taxon>Pseudomonadota</taxon>
        <taxon>Gammaproteobacteria</taxon>
        <taxon>Oceanospirillales</taxon>
        <taxon>Endozoicomonadaceae</taxon>
        <taxon>Parendozoicomonas</taxon>
    </lineage>
</organism>
<evidence type="ECO:0000259" key="2">
    <source>
        <dbReference type="Pfam" id="PF00156"/>
    </source>
</evidence>
<evidence type="ECO:0000313" key="4">
    <source>
        <dbReference type="Proteomes" id="UP001203338"/>
    </source>
</evidence>
<comment type="caution">
    <text evidence="3">The sequence shown here is derived from an EMBL/GenBank/DDBJ whole genome shotgun (WGS) entry which is preliminary data.</text>
</comment>
<dbReference type="InterPro" id="IPR029057">
    <property type="entry name" value="PRTase-like"/>
</dbReference>
<dbReference type="PANTHER" id="PTHR47505:SF1">
    <property type="entry name" value="DNA UTILIZATION PROTEIN YHGH"/>
    <property type="match status" value="1"/>
</dbReference>
<reference evidence="3 4" key="1">
    <citation type="submission" date="2022-05" db="EMBL/GenBank/DDBJ databases">
        <authorList>
            <person name="Park J.-S."/>
        </authorList>
    </citation>
    <scope>NUCLEOTIDE SEQUENCE [LARGE SCALE GENOMIC DNA]</scope>
    <source>
        <strain evidence="3 4">2012CJ34-2</strain>
    </source>
</reference>
<dbReference type="SUPFAM" id="SSF53271">
    <property type="entry name" value="PRTase-like"/>
    <property type="match status" value="1"/>
</dbReference>
<dbReference type="Gene3D" id="3.40.50.2020">
    <property type="match status" value="1"/>
</dbReference>
<dbReference type="Proteomes" id="UP001203338">
    <property type="component" value="Unassembled WGS sequence"/>
</dbReference>
<sequence>MPEANSLFCRQCQKYERPFNDCIIPFTYEPPVSNMLKQLKYGGRLIYLRPLVSRLADSLENHYQDKEWPQAIIPVPLHWWRLRKRGFNQSNLIARSISKTTGIPVLSNCIKKRRATPQRGLALSERKRNTKNIFSLKRAPGVKHVAIVDDVMTTGSTVEELCRTLKKTGVQTLDIWCLVRTPAHYTV</sequence>
<dbReference type="PANTHER" id="PTHR47505">
    <property type="entry name" value="DNA UTILIZATION PROTEIN YHGH"/>
    <property type="match status" value="1"/>
</dbReference>
<dbReference type="InterPro" id="IPR051910">
    <property type="entry name" value="ComF/GntX_DNA_util-trans"/>
</dbReference>
<evidence type="ECO:0000313" key="3">
    <source>
        <dbReference type="EMBL" id="MCL6271201.1"/>
    </source>
</evidence>
<keyword evidence="4" id="KW-1185">Reference proteome</keyword>
<dbReference type="EMBL" id="JAMFLX010000021">
    <property type="protein sequence ID" value="MCL6271201.1"/>
    <property type="molecule type" value="Genomic_DNA"/>
</dbReference>
<dbReference type="RefSeq" id="WP_249700632.1">
    <property type="nucleotide sequence ID" value="NZ_JAMFLX010000021.1"/>
</dbReference>
<dbReference type="InterPro" id="IPR000836">
    <property type="entry name" value="PRTase_dom"/>
</dbReference>
<name>A0ABT0PIZ2_9GAMM</name>
<proteinExistence type="inferred from homology"/>
<feature type="domain" description="Phosphoribosyltransferase" evidence="2">
    <location>
        <begin position="126"/>
        <end position="184"/>
    </location>
</feature>
<evidence type="ECO:0000256" key="1">
    <source>
        <dbReference type="ARBA" id="ARBA00008007"/>
    </source>
</evidence>
<accession>A0ABT0PIZ2</accession>
<gene>
    <name evidence="3" type="ORF">M3P05_14845</name>
</gene>
<dbReference type="CDD" id="cd06223">
    <property type="entry name" value="PRTases_typeI"/>
    <property type="match status" value="1"/>
</dbReference>